<dbReference type="AlphaFoldDB" id="X1CC82"/>
<protein>
    <submittedName>
        <fullName evidence="1">Uncharacterized protein</fullName>
    </submittedName>
</protein>
<organism evidence="1">
    <name type="scientific">marine sediment metagenome</name>
    <dbReference type="NCBI Taxonomy" id="412755"/>
    <lineage>
        <taxon>unclassified sequences</taxon>
        <taxon>metagenomes</taxon>
        <taxon>ecological metagenomes</taxon>
    </lineage>
</organism>
<evidence type="ECO:0000313" key="1">
    <source>
        <dbReference type="EMBL" id="GAG81876.1"/>
    </source>
</evidence>
<name>X1CC82_9ZZZZ</name>
<sequence length="118" mass="13595">MFFLPFFDLLSVEGTTTTIQKEKIEWVTPVRSTSNSNQENLFELVDLSKILSYKDNQFTTLTFDTTPSEQEHGIVLIENLFSGNYDIEVNLPIKKTFKVKAKVKSISKFIPKIDIEEI</sequence>
<comment type="caution">
    <text evidence="1">The sequence shown here is derived from an EMBL/GenBank/DDBJ whole genome shotgun (WGS) entry which is preliminary data.</text>
</comment>
<gene>
    <name evidence="1" type="ORF">S01H4_23953</name>
</gene>
<reference evidence="1" key="1">
    <citation type="journal article" date="2014" name="Front. Microbiol.">
        <title>High frequency of phylogenetically diverse reductive dehalogenase-homologous genes in deep subseafloor sedimentary metagenomes.</title>
        <authorList>
            <person name="Kawai M."/>
            <person name="Futagami T."/>
            <person name="Toyoda A."/>
            <person name="Takaki Y."/>
            <person name="Nishi S."/>
            <person name="Hori S."/>
            <person name="Arai W."/>
            <person name="Tsubouchi T."/>
            <person name="Morono Y."/>
            <person name="Uchiyama I."/>
            <person name="Ito T."/>
            <person name="Fujiyama A."/>
            <person name="Inagaki F."/>
            <person name="Takami H."/>
        </authorList>
    </citation>
    <scope>NUCLEOTIDE SEQUENCE</scope>
    <source>
        <strain evidence="1">Expedition CK06-06</strain>
    </source>
</reference>
<accession>X1CC82</accession>
<dbReference type="EMBL" id="BART01011190">
    <property type="protein sequence ID" value="GAG81876.1"/>
    <property type="molecule type" value="Genomic_DNA"/>
</dbReference>
<proteinExistence type="predicted"/>